<name>A0ABD3MRQ8_9STRA</name>
<gene>
    <name evidence="2" type="ORF">ACHAW5_003872</name>
</gene>
<reference evidence="2 3" key="1">
    <citation type="submission" date="2024-10" db="EMBL/GenBank/DDBJ databases">
        <title>Updated reference genomes for cyclostephanoid diatoms.</title>
        <authorList>
            <person name="Roberts W.R."/>
            <person name="Alverson A.J."/>
        </authorList>
    </citation>
    <scope>NUCLEOTIDE SEQUENCE [LARGE SCALE GENOMIC DNA]</scope>
    <source>
        <strain evidence="2 3">AJA276-08</strain>
    </source>
</reference>
<dbReference type="AlphaFoldDB" id="A0ABD3MRQ8"/>
<keyword evidence="3" id="KW-1185">Reference proteome</keyword>
<evidence type="ECO:0000313" key="3">
    <source>
        <dbReference type="Proteomes" id="UP001530315"/>
    </source>
</evidence>
<protein>
    <submittedName>
        <fullName evidence="2">Uncharacterized protein</fullName>
    </submittedName>
</protein>
<dbReference type="Proteomes" id="UP001530315">
    <property type="component" value="Unassembled WGS sequence"/>
</dbReference>
<evidence type="ECO:0000256" key="1">
    <source>
        <dbReference type="SAM" id="MobiDB-lite"/>
    </source>
</evidence>
<accession>A0ABD3MRQ8</accession>
<dbReference type="EMBL" id="JALLAZ020001727">
    <property type="protein sequence ID" value="KAL3766569.1"/>
    <property type="molecule type" value="Genomic_DNA"/>
</dbReference>
<evidence type="ECO:0000313" key="2">
    <source>
        <dbReference type="EMBL" id="KAL3766569.1"/>
    </source>
</evidence>
<organism evidence="2 3">
    <name type="scientific">Stephanodiscus triporus</name>
    <dbReference type="NCBI Taxonomy" id="2934178"/>
    <lineage>
        <taxon>Eukaryota</taxon>
        <taxon>Sar</taxon>
        <taxon>Stramenopiles</taxon>
        <taxon>Ochrophyta</taxon>
        <taxon>Bacillariophyta</taxon>
        <taxon>Coscinodiscophyceae</taxon>
        <taxon>Thalassiosirophycidae</taxon>
        <taxon>Stephanodiscales</taxon>
        <taxon>Stephanodiscaceae</taxon>
        <taxon>Stephanodiscus</taxon>
    </lineage>
</organism>
<sequence>MKRKDSPAWETVDVIHRRRADYCHNEIHAPGILPSDDNDNDRGPDGGGPSMVITTIASLPLLLALYTLQGIPGTQRQHTHPDPAEGAGHHVLPRPRTTRGGGSRGRAQAAHHPHSLADLTKIAYNAQGNLKPVLLAFSLKLYTAPIVDACFSKAIRAQEELARCPCSSSRGRSWWEGDYVEREFGLGGAATAGVM</sequence>
<comment type="caution">
    <text evidence="2">The sequence shown here is derived from an EMBL/GenBank/DDBJ whole genome shotgun (WGS) entry which is preliminary data.</text>
</comment>
<proteinExistence type="predicted"/>
<feature type="region of interest" description="Disordered" evidence="1">
    <location>
        <begin position="73"/>
        <end position="112"/>
    </location>
</feature>
<feature type="region of interest" description="Disordered" evidence="1">
    <location>
        <begin position="28"/>
        <end position="49"/>
    </location>
</feature>